<feature type="region of interest" description="Disordered" evidence="1">
    <location>
        <begin position="426"/>
        <end position="465"/>
    </location>
</feature>
<dbReference type="Proteomes" id="UP001056012">
    <property type="component" value="Chromosome 2"/>
</dbReference>
<evidence type="ECO:0000256" key="1">
    <source>
        <dbReference type="SAM" id="MobiDB-lite"/>
    </source>
</evidence>
<feature type="region of interest" description="Disordered" evidence="1">
    <location>
        <begin position="313"/>
        <end position="358"/>
    </location>
</feature>
<protein>
    <submittedName>
        <fullName evidence="2">Uncharacterized protein</fullName>
    </submittedName>
</protein>
<feature type="compositionally biased region" description="Polar residues" evidence="1">
    <location>
        <begin position="324"/>
        <end position="335"/>
    </location>
</feature>
<evidence type="ECO:0000313" key="2">
    <source>
        <dbReference type="EMBL" id="USP75220.1"/>
    </source>
</evidence>
<feature type="region of interest" description="Disordered" evidence="1">
    <location>
        <begin position="825"/>
        <end position="873"/>
    </location>
</feature>
<proteinExistence type="predicted"/>
<feature type="compositionally biased region" description="Polar residues" evidence="1">
    <location>
        <begin position="139"/>
        <end position="178"/>
    </location>
</feature>
<feature type="compositionally biased region" description="Low complexity" evidence="1">
    <location>
        <begin position="115"/>
        <end position="125"/>
    </location>
</feature>
<reference evidence="2" key="1">
    <citation type="submission" date="2021-12" db="EMBL/GenBank/DDBJ databases">
        <title>Curvularia clavata genome.</title>
        <authorList>
            <person name="Cao Y."/>
        </authorList>
    </citation>
    <scope>NUCLEOTIDE SEQUENCE</scope>
    <source>
        <strain evidence="2">Yc1106</strain>
    </source>
</reference>
<name>A0A9Q9DQL9_CURCL</name>
<dbReference type="EMBL" id="CP089275">
    <property type="protein sequence ID" value="USP75220.1"/>
    <property type="molecule type" value="Genomic_DNA"/>
</dbReference>
<dbReference type="OrthoDB" id="5426191at2759"/>
<feature type="region of interest" description="Disordered" evidence="1">
    <location>
        <begin position="115"/>
        <end position="212"/>
    </location>
</feature>
<evidence type="ECO:0000313" key="3">
    <source>
        <dbReference type="Proteomes" id="UP001056012"/>
    </source>
</evidence>
<gene>
    <name evidence="2" type="ORF">yc1106_02494</name>
</gene>
<dbReference type="AlphaFoldDB" id="A0A9Q9DQL9"/>
<dbReference type="VEuPathDB" id="FungiDB:yc1106_02494"/>
<accession>A0A9Q9DQL9</accession>
<feature type="region of interest" description="Disordered" evidence="1">
    <location>
        <begin position="256"/>
        <end position="297"/>
    </location>
</feature>
<keyword evidence="3" id="KW-1185">Reference proteome</keyword>
<feature type="compositionally biased region" description="Polar residues" evidence="1">
    <location>
        <begin position="260"/>
        <end position="297"/>
    </location>
</feature>
<feature type="compositionally biased region" description="Basic residues" evidence="1">
    <location>
        <begin position="445"/>
        <end position="454"/>
    </location>
</feature>
<organism evidence="2 3">
    <name type="scientific">Curvularia clavata</name>
    <dbReference type="NCBI Taxonomy" id="95742"/>
    <lineage>
        <taxon>Eukaryota</taxon>
        <taxon>Fungi</taxon>
        <taxon>Dikarya</taxon>
        <taxon>Ascomycota</taxon>
        <taxon>Pezizomycotina</taxon>
        <taxon>Dothideomycetes</taxon>
        <taxon>Pleosporomycetidae</taxon>
        <taxon>Pleosporales</taxon>
        <taxon>Pleosporineae</taxon>
        <taxon>Pleosporaceae</taxon>
        <taxon>Curvularia</taxon>
    </lineage>
</organism>
<feature type="compositionally biased region" description="Basic and acidic residues" evidence="1">
    <location>
        <begin position="863"/>
        <end position="873"/>
    </location>
</feature>
<sequence length="926" mass="100904">MAAPVVEAKSLSSLTALAFNPPAYPRNPTHLRHEPLVLYIARVPGSRDVFLSPMKPREKVVTAEDIQSSLYYVHVNQPEDAYLVDPPELRSHDAAGRDLSASTFSSAPLVQRKAVPGTTAAAAPVRKPVPSTLAPIDNYSHTQNINAGRFSQRTGIPESDYNNPRRSFDSSQQQQENQRPPPLPRRRSENRPRDAPSLTLIRRDPASSAQWNVARIEDPPIFEISSSALKDPTNKKRSGAPMYIQVFNPGYSKFLHSDTSDLPQPSLISRDSGSSVQSRQAGRSETLESQASGQAGSDNTFCRRIWLEGSQQSGNVFGHRRNNSYDPNNRPSSKGSYAGQVDGPTMDLRSPRSPSFATHEDQLYGSIHLSERQTNFRGYVFKSPWNGRCEFVTGMGGGSLKCRHVIPGLQGAPPTSSSLSELRFNLPSGPKRSTARGTEASKRSSFFRRGRHSRNNSTSSINVDENAEDRLDLSLGQEYAGGGMGGKQAKLGKIIIEDEGLKMMDLLIAANMALWWRAYDKTNSDSRARNDIVVYTTSSSNLLSSPAIHQLQQHLARSSILQFTPNSPTCQPRSLDTRRPHRQLSMVSAPYSTSRLAIMLVSCLLLTPIATATIAPAVQDLADLTSIINAAADAIGDPDNANRGFGVNPTGGSGHMGTADLVNNITSTILRGKFQLDTNKNEWLSSTNIVPVSIAFNTTLPSNSTTPTLTLNTSVAVPTASTNTTPPTLSILSNATLTFRNLTSDLTSPYLEYVQSLPSLSSALIALGRSFHREMNLPVSDAIGGLQLSLSAFQSAMLNANLITSLAVIRTIRASGGLETAQTAWGRPLNLPSGDENDSDAAEESKPAFTNRPVVAKPRAEKRRPPPKDGKFYTHQELWNRSEQRYIKTTGVKDSIYDSVAKSEDGEDQHMMVVTEEKVMASRLVV</sequence>